<accession>A0A183JD06</accession>
<dbReference type="WBParaSite" id="SCUD_0000056501-mRNA-1">
    <property type="protein sequence ID" value="SCUD_0000056501-mRNA-1"/>
    <property type="gene ID" value="SCUD_0000056501"/>
</dbReference>
<gene>
    <name evidence="1" type="ORF">SCUD_LOCUS566</name>
</gene>
<protein>
    <submittedName>
        <fullName evidence="3">Integrase</fullName>
    </submittedName>
</protein>
<name>A0A183JD06_9TREM</name>
<evidence type="ECO:0000313" key="3">
    <source>
        <dbReference type="WBParaSite" id="SCUD_0000056501-mRNA-1"/>
    </source>
</evidence>
<sequence>MLSKQAQSALIGWESRGPRIVKASFKTKKLAGKYSKPERPNRWIEHFKEFLNRPASLNPLNIEAARTDLPIDVTQTTIEEIRMAIRQMESGKTTALDNLQADALKSHIEITANILHALFRKIWEED</sequence>
<dbReference type="EMBL" id="UZAK01000389">
    <property type="protein sequence ID" value="VDO62471.1"/>
    <property type="molecule type" value="Genomic_DNA"/>
</dbReference>
<organism evidence="3">
    <name type="scientific">Schistosoma curassoni</name>
    <dbReference type="NCBI Taxonomy" id="6186"/>
    <lineage>
        <taxon>Eukaryota</taxon>
        <taxon>Metazoa</taxon>
        <taxon>Spiralia</taxon>
        <taxon>Lophotrochozoa</taxon>
        <taxon>Platyhelminthes</taxon>
        <taxon>Trematoda</taxon>
        <taxon>Digenea</taxon>
        <taxon>Strigeidida</taxon>
        <taxon>Schistosomatoidea</taxon>
        <taxon>Schistosomatidae</taxon>
        <taxon>Schistosoma</taxon>
    </lineage>
</organism>
<evidence type="ECO:0000313" key="2">
    <source>
        <dbReference type="Proteomes" id="UP000279833"/>
    </source>
</evidence>
<proteinExistence type="predicted"/>
<reference evidence="1 2" key="2">
    <citation type="submission" date="2018-11" db="EMBL/GenBank/DDBJ databases">
        <authorList>
            <consortium name="Pathogen Informatics"/>
        </authorList>
    </citation>
    <scope>NUCLEOTIDE SEQUENCE [LARGE SCALE GENOMIC DNA]</scope>
    <source>
        <strain evidence="1">Dakar</strain>
        <strain evidence="2">Dakar, Senegal</strain>
    </source>
</reference>
<dbReference type="Proteomes" id="UP000279833">
    <property type="component" value="Unassembled WGS sequence"/>
</dbReference>
<evidence type="ECO:0000313" key="1">
    <source>
        <dbReference type="EMBL" id="VDO62471.1"/>
    </source>
</evidence>
<dbReference type="AlphaFoldDB" id="A0A183JD06"/>
<reference evidence="3" key="1">
    <citation type="submission" date="2016-06" db="UniProtKB">
        <authorList>
            <consortium name="WormBaseParasite"/>
        </authorList>
    </citation>
    <scope>IDENTIFICATION</scope>
</reference>
<keyword evidence="2" id="KW-1185">Reference proteome</keyword>